<organism evidence="2 3">
    <name type="scientific">Rhynchosporium secalis</name>
    <name type="common">Barley scald fungus</name>
    <dbReference type="NCBI Taxonomy" id="38038"/>
    <lineage>
        <taxon>Eukaryota</taxon>
        <taxon>Fungi</taxon>
        <taxon>Dikarya</taxon>
        <taxon>Ascomycota</taxon>
        <taxon>Pezizomycotina</taxon>
        <taxon>Leotiomycetes</taxon>
        <taxon>Helotiales</taxon>
        <taxon>Ploettnerulaceae</taxon>
        <taxon>Rhynchosporium</taxon>
    </lineage>
</organism>
<gene>
    <name evidence="2" type="ORF">RSE6_09455</name>
</gene>
<evidence type="ECO:0000256" key="1">
    <source>
        <dbReference type="SAM" id="MobiDB-lite"/>
    </source>
</evidence>
<name>A0A1E1MI34_RHYSE</name>
<feature type="compositionally biased region" description="Polar residues" evidence="1">
    <location>
        <begin position="82"/>
        <end position="93"/>
    </location>
</feature>
<protein>
    <submittedName>
        <fullName evidence="2">Uncharacterized protein</fullName>
    </submittedName>
</protein>
<reference evidence="3" key="1">
    <citation type="submission" date="2016-03" db="EMBL/GenBank/DDBJ databases">
        <authorList>
            <person name="Guldener U."/>
        </authorList>
    </citation>
    <scope>NUCLEOTIDE SEQUENCE [LARGE SCALE GENOMIC DNA]</scope>
</reference>
<dbReference type="EMBL" id="FJVC01000347">
    <property type="protein sequence ID" value="CZT48714.1"/>
    <property type="molecule type" value="Genomic_DNA"/>
</dbReference>
<dbReference type="PANTHER" id="PTHR36578">
    <property type="entry name" value="CHROMOSOME 15, WHOLE GENOME SHOTGUN SEQUENCE"/>
    <property type="match status" value="1"/>
</dbReference>
<dbReference type="Proteomes" id="UP000177625">
    <property type="component" value="Unassembled WGS sequence"/>
</dbReference>
<feature type="region of interest" description="Disordered" evidence="1">
    <location>
        <begin position="82"/>
        <end position="109"/>
    </location>
</feature>
<evidence type="ECO:0000313" key="2">
    <source>
        <dbReference type="EMBL" id="CZT48714.1"/>
    </source>
</evidence>
<dbReference type="AlphaFoldDB" id="A0A1E1MI34"/>
<evidence type="ECO:0000313" key="3">
    <source>
        <dbReference type="Proteomes" id="UP000177625"/>
    </source>
</evidence>
<accession>A0A1E1MI34</accession>
<keyword evidence="3" id="KW-1185">Reference proteome</keyword>
<sequence length="188" mass="20659">MSYDALLCAEYCNNEILCPVFSSTSSVIFRLTHLTTAQTNLLSPTTSALFGGFEVKPESAINYSHTQDPFQAVVASSNGLEKTNKTTPATQPGWQEPKQCGGDGSKAHNHPSTSISTNFFPRPYKPALCAAYANFQNSISTKSPLWYKSIMLWTGQYDTNKCDLFNYYILRKKVNALGTYCGVLLAAV</sequence>
<dbReference type="PANTHER" id="PTHR36578:SF1">
    <property type="entry name" value="APPLE DOMAIN-CONTAINING PROTEIN"/>
    <property type="match status" value="1"/>
</dbReference>
<proteinExistence type="predicted"/>